<evidence type="ECO:0000256" key="10">
    <source>
        <dbReference type="ARBA" id="ARBA00030775"/>
    </source>
</evidence>
<feature type="domain" description="General secretion pathway GspH" evidence="12">
    <location>
        <begin position="44"/>
        <end position="183"/>
    </location>
</feature>
<protein>
    <recommendedName>
        <fullName evidence="2">Type II secretion system protein H</fullName>
    </recommendedName>
    <alternativeName>
        <fullName evidence="10">General secretion pathway protein H</fullName>
    </alternativeName>
</protein>
<evidence type="ECO:0000256" key="4">
    <source>
        <dbReference type="ARBA" id="ARBA00022481"/>
    </source>
</evidence>
<keyword evidence="6 11" id="KW-0812">Transmembrane</keyword>
<keyword evidence="8 11" id="KW-0472">Membrane</keyword>
<evidence type="ECO:0000259" key="12">
    <source>
        <dbReference type="Pfam" id="PF12019"/>
    </source>
</evidence>
<reference evidence="13 14" key="1">
    <citation type="submission" date="2019-06" db="EMBL/GenBank/DDBJ databases">
        <title>The genome of Shewanella sp. SM1901.</title>
        <authorList>
            <person name="Cha Q."/>
        </authorList>
    </citation>
    <scope>NUCLEOTIDE SEQUENCE [LARGE SCALE GENOMIC DNA]</scope>
    <source>
        <strain evidence="13 14">SM1901</strain>
    </source>
</reference>
<evidence type="ECO:0000313" key="13">
    <source>
        <dbReference type="EMBL" id="QDE32892.1"/>
    </source>
</evidence>
<gene>
    <name evidence="13" type="primary">gspH</name>
    <name evidence="13" type="ORF">FH971_19130</name>
</gene>
<dbReference type="InterPro" id="IPR012902">
    <property type="entry name" value="N_methyl_site"/>
</dbReference>
<keyword evidence="7 11" id="KW-1133">Transmembrane helix</keyword>
<evidence type="ECO:0000313" key="14">
    <source>
        <dbReference type="Proteomes" id="UP000319809"/>
    </source>
</evidence>
<proteinExistence type="inferred from homology"/>
<dbReference type="KEGG" id="spol:FH971_19130"/>
<evidence type="ECO:0000256" key="5">
    <source>
        <dbReference type="ARBA" id="ARBA00022519"/>
    </source>
</evidence>
<dbReference type="GO" id="GO:0015628">
    <property type="term" value="P:protein secretion by the type II secretion system"/>
    <property type="evidence" value="ECO:0007669"/>
    <property type="project" value="InterPro"/>
</dbReference>
<dbReference type="EMBL" id="CP041036">
    <property type="protein sequence ID" value="QDE32892.1"/>
    <property type="molecule type" value="Genomic_DNA"/>
</dbReference>
<evidence type="ECO:0000256" key="11">
    <source>
        <dbReference type="SAM" id="Phobius"/>
    </source>
</evidence>
<comment type="subcellular location">
    <subcellularLocation>
        <location evidence="1">Cell inner membrane</location>
        <topology evidence="1">Single-pass membrane protein</topology>
    </subcellularLocation>
</comment>
<dbReference type="AlphaFoldDB" id="A0A4Y5YJC0"/>
<comment type="similarity">
    <text evidence="9">Belongs to the GSP H family.</text>
</comment>
<dbReference type="SUPFAM" id="SSF54523">
    <property type="entry name" value="Pili subunits"/>
    <property type="match status" value="1"/>
</dbReference>
<dbReference type="GO" id="GO:0015627">
    <property type="term" value="C:type II protein secretion system complex"/>
    <property type="evidence" value="ECO:0007669"/>
    <property type="project" value="InterPro"/>
</dbReference>
<dbReference type="InterPro" id="IPR022346">
    <property type="entry name" value="T2SS_GspH"/>
</dbReference>
<evidence type="ECO:0000256" key="7">
    <source>
        <dbReference type="ARBA" id="ARBA00022989"/>
    </source>
</evidence>
<dbReference type="PRINTS" id="PR00885">
    <property type="entry name" value="BCTERIALGSPH"/>
</dbReference>
<keyword evidence="3" id="KW-1003">Cell membrane</keyword>
<keyword evidence="5" id="KW-0997">Cell inner membrane</keyword>
<dbReference type="RefSeq" id="WP_140235359.1">
    <property type="nucleotide sequence ID" value="NZ_CP041036.1"/>
</dbReference>
<accession>A0A4Y5YJC0</accession>
<evidence type="ECO:0000256" key="9">
    <source>
        <dbReference type="ARBA" id="ARBA00025772"/>
    </source>
</evidence>
<dbReference type="NCBIfam" id="TIGR01708">
    <property type="entry name" value="typeII_sec_gspH"/>
    <property type="match status" value="1"/>
</dbReference>
<keyword evidence="14" id="KW-1185">Reference proteome</keyword>
<evidence type="ECO:0000256" key="1">
    <source>
        <dbReference type="ARBA" id="ARBA00004377"/>
    </source>
</evidence>
<feature type="transmembrane region" description="Helical" evidence="11">
    <location>
        <begin position="12"/>
        <end position="36"/>
    </location>
</feature>
<dbReference type="Pfam" id="PF07963">
    <property type="entry name" value="N_methyl"/>
    <property type="match status" value="1"/>
</dbReference>
<evidence type="ECO:0000256" key="3">
    <source>
        <dbReference type="ARBA" id="ARBA00022475"/>
    </source>
</evidence>
<evidence type="ECO:0000256" key="6">
    <source>
        <dbReference type="ARBA" id="ARBA00022692"/>
    </source>
</evidence>
<sequence>MTQHRQAGFTLLEVLIVALLMGLVASAVTLSVSVAGPEQELKKQAQRFITATEMVLDESVLSGQFIGIVIDEDQYQFVFYKEGKWLPVDHDRLLSAKKMDEGITLDIVIDVIDGMPLVQEDEQDESWFDEPFIDEQTEEDKKKHPEPQILLFPSGEMTPFELNFNTINDDSQPVNVLVVGNALGRLTIGRVDE</sequence>
<dbReference type="GO" id="GO:0005886">
    <property type="term" value="C:plasma membrane"/>
    <property type="evidence" value="ECO:0007669"/>
    <property type="project" value="UniProtKB-SubCell"/>
</dbReference>
<dbReference type="Gene3D" id="3.55.40.10">
    <property type="entry name" value="minor pseudopilin epsh domain"/>
    <property type="match status" value="1"/>
</dbReference>
<evidence type="ECO:0000256" key="2">
    <source>
        <dbReference type="ARBA" id="ARBA00021549"/>
    </source>
</evidence>
<dbReference type="PROSITE" id="PS00409">
    <property type="entry name" value="PROKAR_NTER_METHYL"/>
    <property type="match status" value="1"/>
</dbReference>
<organism evidence="13 14">
    <name type="scientific">Shewanella polaris</name>
    <dbReference type="NCBI Taxonomy" id="2588449"/>
    <lineage>
        <taxon>Bacteria</taxon>
        <taxon>Pseudomonadati</taxon>
        <taxon>Pseudomonadota</taxon>
        <taxon>Gammaproteobacteria</taxon>
        <taxon>Alteromonadales</taxon>
        <taxon>Shewanellaceae</taxon>
        <taxon>Shewanella</taxon>
    </lineage>
</organism>
<dbReference type="InterPro" id="IPR049875">
    <property type="entry name" value="TypeII_GspH"/>
</dbReference>
<keyword evidence="4" id="KW-0488">Methylation</keyword>
<name>A0A4Y5YJC0_9GAMM</name>
<dbReference type="InterPro" id="IPR045584">
    <property type="entry name" value="Pilin-like"/>
</dbReference>
<dbReference type="NCBIfam" id="TIGR02532">
    <property type="entry name" value="IV_pilin_GFxxxE"/>
    <property type="match status" value="1"/>
</dbReference>
<dbReference type="InterPro" id="IPR002416">
    <property type="entry name" value="T2SS_protein-GspH"/>
</dbReference>
<dbReference type="Pfam" id="PF12019">
    <property type="entry name" value="GspH"/>
    <property type="match status" value="1"/>
</dbReference>
<dbReference type="Proteomes" id="UP000319809">
    <property type="component" value="Chromosome"/>
</dbReference>
<evidence type="ECO:0000256" key="8">
    <source>
        <dbReference type="ARBA" id="ARBA00023136"/>
    </source>
</evidence>